<feature type="non-terminal residue" evidence="2">
    <location>
        <position position="1"/>
    </location>
</feature>
<dbReference type="Pfam" id="PF00884">
    <property type="entry name" value="Sulfatase"/>
    <property type="match status" value="1"/>
</dbReference>
<sequence>AEVYNWLENQSQQKFFAWIHLYDPHTPYDPPEPYKTEYRGRLFGLYDGEIAYVDQLMGEFRDFMEKKDLMDKTLIIFTADHGESLGEHREFHGIGQEVEKSLKNQISLVSLSQKSD</sequence>
<accession>X1SLK6</accession>
<protein>
    <recommendedName>
        <fullName evidence="1">Sulfatase N-terminal domain-containing protein</fullName>
    </recommendedName>
</protein>
<dbReference type="AlphaFoldDB" id="X1SLK6"/>
<dbReference type="InterPro" id="IPR000917">
    <property type="entry name" value="Sulfatase_N"/>
</dbReference>
<feature type="domain" description="Sulfatase N-terminal" evidence="1">
    <location>
        <begin position="3"/>
        <end position="94"/>
    </location>
</feature>
<gene>
    <name evidence="2" type="ORF">S12H4_22503</name>
</gene>
<proteinExistence type="predicted"/>
<dbReference type="PANTHER" id="PTHR43751">
    <property type="entry name" value="SULFATASE"/>
    <property type="match status" value="1"/>
</dbReference>
<dbReference type="InterPro" id="IPR017850">
    <property type="entry name" value="Alkaline_phosphatase_core_sf"/>
</dbReference>
<dbReference type="EMBL" id="BARW01011749">
    <property type="protein sequence ID" value="GAI76250.1"/>
    <property type="molecule type" value="Genomic_DNA"/>
</dbReference>
<comment type="caution">
    <text evidence="2">The sequence shown here is derived from an EMBL/GenBank/DDBJ whole genome shotgun (WGS) entry which is preliminary data.</text>
</comment>
<organism evidence="2">
    <name type="scientific">marine sediment metagenome</name>
    <dbReference type="NCBI Taxonomy" id="412755"/>
    <lineage>
        <taxon>unclassified sequences</taxon>
        <taxon>metagenomes</taxon>
        <taxon>ecological metagenomes</taxon>
    </lineage>
</organism>
<evidence type="ECO:0000313" key="2">
    <source>
        <dbReference type="EMBL" id="GAI76250.1"/>
    </source>
</evidence>
<name>X1SLK6_9ZZZZ</name>
<dbReference type="PANTHER" id="PTHR43751:SF3">
    <property type="entry name" value="SULFATASE N-TERMINAL DOMAIN-CONTAINING PROTEIN"/>
    <property type="match status" value="1"/>
</dbReference>
<reference evidence="2" key="1">
    <citation type="journal article" date="2014" name="Front. Microbiol.">
        <title>High frequency of phylogenetically diverse reductive dehalogenase-homologous genes in deep subseafloor sedimentary metagenomes.</title>
        <authorList>
            <person name="Kawai M."/>
            <person name="Futagami T."/>
            <person name="Toyoda A."/>
            <person name="Takaki Y."/>
            <person name="Nishi S."/>
            <person name="Hori S."/>
            <person name="Arai W."/>
            <person name="Tsubouchi T."/>
            <person name="Morono Y."/>
            <person name="Uchiyama I."/>
            <person name="Ito T."/>
            <person name="Fujiyama A."/>
            <person name="Inagaki F."/>
            <person name="Takami H."/>
        </authorList>
    </citation>
    <scope>NUCLEOTIDE SEQUENCE</scope>
    <source>
        <strain evidence="2">Expedition CK06-06</strain>
    </source>
</reference>
<evidence type="ECO:0000259" key="1">
    <source>
        <dbReference type="Pfam" id="PF00884"/>
    </source>
</evidence>
<dbReference type="Gene3D" id="3.40.720.10">
    <property type="entry name" value="Alkaline Phosphatase, subunit A"/>
    <property type="match status" value="1"/>
</dbReference>
<dbReference type="InterPro" id="IPR052701">
    <property type="entry name" value="GAG_Ulvan_Degrading_Sulfatases"/>
</dbReference>
<dbReference type="SUPFAM" id="SSF53649">
    <property type="entry name" value="Alkaline phosphatase-like"/>
    <property type="match status" value="1"/>
</dbReference>